<name>A0AB34I9A1_PRYPA</name>
<sequence length="173" mass="18470">MPLLLPDVRVAREQLPGVFFLLESAAPLSLAIDASTLSLLVGREPRPALHLALAGCLFGGSASRLLVVCKDRSAAHLIEFSRAEQMRRCASALLARHAELTLLPHPREGGALAAEEVEQLMRAPGFDACVRHVEQMIARRRALQLPDLLEQYCLGAEAAAEASCTREGGAGAA</sequence>
<organism evidence="1 2">
    <name type="scientific">Prymnesium parvum</name>
    <name type="common">Toxic golden alga</name>
    <dbReference type="NCBI Taxonomy" id="97485"/>
    <lineage>
        <taxon>Eukaryota</taxon>
        <taxon>Haptista</taxon>
        <taxon>Haptophyta</taxon>
        <taxon>Prymnesiophyceae</taxon>
        <taxon>Prymnesiales</taxon>
        <taxon>Prymnesiaceae</taxon>
        <taxon>Prymnesium</taxon>
    </lineage>
</organism>
<evidence type="ECO:0000313" key="1">
    <source>
        <dbReference type="EMBL" id="KAL1495401.1"/>
    </source>
</evidence>
<dbReference type="Proteomes" id="UP001515480">
    <property type="component" value="Unassembled WGS sequence"/>
</dbReference>
<gene>
    <name evidence="1" type="ORF">AB1Y20_016769</name>
</gene>
<reference evidence="1 2" key="1">
    <citation type="journal article" date="2024" name="Science">
        <title>Giant polyketide synthase enzymes in the biosynthesis of giant marine polyether toxins.</title>
        <authorList>
            <person name="Fallon T.R."/>
            <person name="Shende V.V."/>
            <person name="Wierzbicki I.H."/>
            <person name="Pendleton A.L."/>
            <person name="Watervoot N.F."/>
            <person name="Auber R.P."/>
            <person name="Gonzalez D.J."/>
            <person name="Wisecaver J.H."/>
            <person name="Moore B.S."/>
        </authorList>
    </citation>
    <scope>NUCLEOTIDE SEQUENCE [LARGE SCALE GENOMIC DNA]</scope>
    <source>
        <strain evidence="1 2">12B1</strain>
    </source>
</reference>
<keyword evidence="2" id="KW-1185">Reference proteome</keyword>
<evidence type="ECO:0000313" key="2">
    <source>
        <dbReference type="Proteomes" id="UP001515480"/>
    </source>
</evidence>
<accession>A0AB34I9A1</accession>
<dbReference type="AlphaFoldDB" id="A0AB34I9A1"/>
<protein>
    <submittedName>
        <fullName evidence="1">Uncharacterized protein</fullName>
    </submittedName>
</protein>
<comment type="caution">
    <text evidence="1">The sequence shown here is derived from an EMBL/GenBank/DDBJ whole genome shotgun (WGS) entry which is preliminary data.</text>
</comment>
<dbReference type="EMBL" id="JBGBPQ010000032">
    <property type="protein sequence ID" value="KAL1495401.1"/>
    <property type="molecule type" value="Genomic_DNA"/>
</dbReference>
<proteinExistence type="predicted"/>